<gene>
    <name evidence="2" type="ORF">ATANTOWER_028809</name>
</gene>
<dbReference type="Proteomes" id="UP001345963">
    <property type="component" value="Unassembled WGS sequence"/>
</dbReference>
<evidence type="ECO:0000313" key="3">
    <source>
        <dbReference type="Proteomes" id="UP001345963"/>
    </source>
</evidence>
<reference evidence="2 3" key="1">
    <citation type="submission" date="2021-07" db="EMBL/GenBank/DDBJ databases">
        <authorList>
            <person name="Palmer J.M."/>
        </authorList>
    </citation>
    <scope>NUCLEOTIDE SEQUENCE [LARGE SCALE GENOMIC DNA]</scope>
    <source>
        <strain evidence="2 3">AT_MEX2019</strain>
        <tissue evidence="2">Muscle</tissue>
    </source>
</reference>
<organism evidence="2 3">
    <name type="scientific">Ataeniobius toweri</name>
    <dbReference type="NCBI Taxonomy" id="208326"/>
    <lineage>
        <taxon>Eukaryota</taxon>
        <taxon>Metazoa</taxon>
        <taxon>Chordata</taxon>
        <taxon>Craniata</taxon>
        <taxon>Vertebrata</taxon>
        <taxon>Euteleostomi</taxon>
        <taxon>Actinopterygii</taxon>
        <taxon>Neopterygii</taxon>
        <taxon>Teleostei</taxon>
        <taxon>Neoteleostei</taxon>
        <taxon>Acanthomorphata</taxon>
        <taxon>Ovalentaria</taxon>
        <taxon>Atherinomorphae</taxon>
        <taxon>Cyprinodontiformes</taxon>
        <taxon>Goodeidae</taxon>
        <taxon>Ataeniobius</taxon>
    </lineage>
</organism>
<protein>
    <submittedName>
        <fullName evidence="2">Uncharacterized protein</fullName>
    </submittedName>
</protein>
<accession>A0ABU7ATE8</accession>
<feature type="region of interest" description="Disordered" evidence="1">
    <location>
        <begin position="1"/>
        <end position="66"/>
    </location>
</feature>
<evidence type="ECO:0000256" key="1">
    <source>
        <dbReference type="SAM" id="MobiDB-lite"/>
    </source>
</evidence>
<name>A0ABU7ATE8_9TELE</name>
<proteinExistence type="predicted"/>
<dbReference type="EMBL" id="JAHUTI010026971">
    <property type="protein sequence ID" value="MED6240823.1"/>
    <property type="molecule type" value="Genomic_DNA"/>
</dbReference>
<sequence length="90" mass="10044">MDLLRHEQEAFPADSETWRPTLPGPSPETGKEATSIEFHTSGSEPVGKFSVKTQKEETGSRVKKRSSALLHQRLTLPAHHFSDNTMRTSV</sequence>
<comment type="caution">
    <text evidence="2">The sequence shown here is derived from an EMBL/GenBank/DDBJ whole genome shotgun (WGS) entry which is preliminary data.</text>
</comment>
<evidence type="ECO:0000313" key="2">
    <source>
        <dbReference type="EMBL" id="MED6240823.1"/>
    </source>
</evidence>
<keyword evidence="3" id="KW-1185">Reference proteome</keyword>